<evidence type="ECO:0000259" key="4">
    <source>
        <dbReference type="Pfam" id="PF00073"/>
    </source>
</evidence>
<reference evidence="6" key="1">
    <citation type="submission" date="2020-01" db="EMBL/GenBank/DDBJ databases">
        <title>Viral genomes from wild and zoo birds in China.</title>
        <authorList>
            <person name="Zhao M."/>
            <person name="Shan L.T."/>
            <person name="Yang X.S."/>
            <person name="Zhang W."/>
        </authorList>
    </citation>
    <scope>NUCLEOTIDE SEQUENCE</scope>
    <source>
        <strain evidence="6">Ltt164shi1</strain>
    </source>
</reference>
<organism evidence="6">
    <name type="scientific">Picornavirales sp</name>
    <dbReference type="NCBI Taxonomy" id="1955153"/>
    <lineage>
        <taxon>Viruses</taxon>
        <taxon>Riboviria</taxon>
        <taxon>Orthornavirae</taxon>
        <taxon>Pisuviricota</taxon>
        <taxon>Pisoniviricetes</taxon>
        <taxon>Picornavirales</taxon>
    </lineage>
</organism>
<dbReference type="InterPro" id="IPR001676">
    <property type="entry name" value="Picornavirus_capsid"/>
</dbReference>
<dbReference type="Gene3D" id="2.60.120.20">
    <property type="match status" value="3"/>
</dbReference>
<protein>
    <submittedName>
        <fullName evidence="6">Structural polyprotein</fullName>
    </submittedName>
</protein>
<keyword evidence="2" id="KW-0167">Capsid protein</keyword>
<dbReference type="EMBL" id="MN918665">
    <property type="protein sequence ID" value="QJI53523.1"/>
    <property type="molecule type" value="Genomic_RNA"/>
</dbReference>
<dbReference type="InterPro" id="IPR014872">
    <property type="entry name" value="Dicistrovirus_capsid-polyPr_C"/>
</dbReference>
<evidence type="ECO:0000256" key="2">
    <source>
        <dbReference type="ARBA" id="ARBA00022561"/>
    </source>
</evidence>
<dbReference type="Pfam" id="PF00073">
    <property type="entry name" value="Rhv"/>
    <property type="match status" value="2"/>
</dbReference>
<proteinExistence type="predicted"/>
<dbReference type="InterPro" id="IPR029053">
    <property type="entry name" value="Viral_coat"/>
</dbReference>
<feature type="domain" description="Dicistrovirus capsid-polyprotein C-terminal" evidence="5">
    <location>
        <begin position="570"/>
        <end position="771"/>
    </location>
</feature>
<evidence type="ECO:0000256" key="3">
    <source>
        <dbReference type="ARBA" id="ARBA00022844"/>
    </source>
</evidence>
<dbReference type="InterPro" id="IPR033703">
    <property type="entry name" value="Rhv-like"/>
</dbReference>
<sequence length="774" mass="84592">MECVNDGRTHNIISFLERPLMMTTAAWAVATAPGTVLQSYELPWDMLFKDMYKTKVDRFYGFRADCMIRVQVNSQPFQAGRLLLSWIPAYRYLGNKQQYYASSTTSAATNVKFLPAITGSPHVDLDLSTCTEATMCVPYISPYSFSELTNGIGSMGRFQLVVYSPLSDVSGTGTVDYTVFMNFKNIQLRYPTGLPLTATAQVGSEAVEEAGGAGIVTSTASAISTALGAVTDIPGISQFAQPALWISRGIADVARQFGWSKPTSIEAPHVTKLSTTRFMANSDGVDTSHMLSLLSTNALETDASLFRTNVDEMSLSHVTRTPSYYTRFSWSTSSAAGSVLFSAPITPNFYRHTISATQYAPTTLAYTSAAFRQWRGGINFTFKFVKTKFHSGRVRIIYVPGDYSNGTALPSNFDIDANYSTIVDLRSDTDVEFNVPFVAIQQWLLVDNAFPGTARTNFFSTGNIYMVVLNELRAVSTVQGSIDVLTEVGAAADFELSIPRLPSIYPSDVTFPPPAPAATNIVDKLIKAAAQVGESEGLMAPQEVVQAVGAVTPSLTSNEVTGTNYVGGAITVGEKASSIRQVVKRFHKVYSDAANGNLITGSYQIQPSKVNSPLSSGTTLPRSIDMYDYFSYLYAFFRGSFRFKVLPYDSQIFAARIRLLPEQLLTAGASPVDFVNSLQPEYFTAADVYMPRNIEGVFEFQVPHYSRYPILPIIAGGNINSDLFQRNFTEVDLSTSGTAILTDRTRVAVYRAVGDDFSFNQLLGAPFVSQYTAT</sequence>
<dbReference type="SUPFAM" id="SSF88633">
    <property type="entry name" value="Positive stranded ssRNA viruses"/>
    <property type="match status" value="3"/>
</dbReference>
<evidence type="ECO:0000256" key="1">
    <source>
        <dbReference type="ARBA" id="ARBA00004328"/>
    </source>
</evidence>
<accession>A0A6M3YNP9</accession>
<keyword evidence="3" id="KW-0946">Virion</keyword>
<feature type="domain" description="Picornavirus capsid" evidence="4">
    <location>
        <begin position="361"/>
        <end position="442"/>
    </location>
</feature>
<evidence type="ECO:0000313" key="6">
    <source>
        <dbReference type="EMBL" id="QJI53523.1"/>
    </source>
</evidence>
<dbReference type="GO" id="GO:0005198">
    <property type="term" value="F:structural molecule activity"/>
    <property type="evidence" value="ECO:0007669"/>
    <property type="project" value="InterPro"/>
</dbReference>
<dbReference type="Pfam" id="PF08762">
    <property type="entry name" value="CRPV_capsid"/>
    <property type="match status" value="1"/>
</dbReference>
<evidence type="ECO:0000259" key="5">
    <source>
        <dbReference type="Pfam" id="PF08762"/>
    </source>
</evidence>
<dbReference type="GO" id="GO:0019028">
    <property type="term" value="C:viral capsid"/>
    <property type="evidence" value="ECO:0007669"/>
    <property type="project" value="UniProtKB-KW"/>
</dbReference>
<name>A0A6M3YNP9_9VIRU</name>
<comment type="subcellular location">
    <subcellularLocation>
        <location evidence="1">Virion</location>
    </subcellularLocation>
</comment>
<feature type="domain" description="Picornavirus capsid" evidence="4">
    <location>
        <begin position="50"/>
        <end position="149"/>
    </location>
</feature>
<dbReference type="CDD" id="cd00205">
    <property type="entry name" value="rhv_like"/>
    <property type="match status" value="2"/>
</dbReference>